<dbReference type="STRING" id="1616788.AR543_22260"/>
<dbReference type="InterPro" id="IPR029044">
    <property type="entry name" value="Nucleotide-diphossugar_trans"/>
</dbReference>
<dbReference type="SUPFAM" id="SSF53448">
    <property type="entry name" value="Nucleotide-diphospho-sugar transferases"/>
    <property type="match status" value="1"/>
</dbReference>
<dbReference type="Gene3D" id="3.90.550.10">
    <property type="entry name" value="Spore Coat Polysaccharide Biosynthesis Protein SpsA, Chain A"/>
    <property type="match status" value="1"/>
</dbReference>
<evidence type="ECO:0000313" key="2">
    <source>
        <dbReference type="EMBL" id="ANF98441.1"/>
    </source>
</evidence>
<gene>
    <name evidence="2" type="ORF">AR543_22260</name>
</gene>
<accession>A0A172ZLB4</accession>
<dbReference type="KEGG" id="pbv:AR543_22260"/>
<reference evidence="2 3" key="2">
    <citation type="journal article" date="2016" name="Int. J. Syst. Evol. Microbiol.">
        <title>Paenibacillus bovis sp. nov., isolated from raw yak (Bos grunniens) milk.</title>
        <authorList>
            <person name="Gao C."/>
            <person name="Han J."/>
            <person name="Liu Z."/>
            <person name="Xu X."/>
            <person name="Hang F."/>
            <person name="Wu Z."/>
        </authorList>
    </citation>
    <scope>NUCLEOTIDE SEQUENCE [LARGE SCALE GENOMIC DNA]</scope>
    <source>
        <strain evidence="2 3">BD3526</strain>
    </source>
</reference>
<dbReference type="Proteomes" id="UP000078148">
    <property type="component" value="Chromosome"/>
</dbReference>
<dbReference type="PANTHER" id="PTHR43685:SF2">
    <property type="entry name" value="GLYCOSYLTRANSFERASE 2-LIKE DOMAIN-CONTAINING PROTEIN"/>
    <property type="match status" value="1"/>
</dbReference>
<dbReference type="CDD" id="cd04184">
    <property type="entry name" value="GT2_RfbC_Mx_like"/>
    <property type="match status" value="1"/>
</dbReference>
<evidence type="ECO:0000313" key="3">
    <source>
        <dbReference type="Proteomes" id="UP000078148"/>
    </source>
</evidence>
<dbReference type="RefSeq" id="WP_060536479.1">
    <property type="nucleotide sequence ID" value="NZ_CP013023.1"/>
</dbReference>
<organism evidence="2 3">
    <name type="scientific">Paenibacillus bovis</name>
    <dbReference type="NCBI Taxonomy" id="1616788"/>
    <lineage>
        <taxon>Bacteria</taxon>
        <taxon>Bacillati</taxon>
        <taxon>Bacillota</taxon>
        <taxon>Bacilli</taxon>
        <taxon>Bacillales</taxon>
        <taxon>Paenibacillaceae</taxon>
        <taxon>Paenibacillus</taxon>
    </lineage>
</organism>
<dbReference type="InterPro" id="IPR050834">
    <property type="entry name" value="Glycosyltransf_2"/>
</dbReference>
<proteinExistence type="predicted"/>
<keyword evidence="3" id="KW-1185">Reference proteome</keyword>
<dbReference type="OrthoDB" id="9800276at2"/>
<dbReference type="AlphaFoldDB" id="A0A172ZLB4"/>
<dbReference type="Pfam" id="PF00535">
    <property type="entry name" value="Glycos_transf_2"/>
    <property type="match status" value="1"/>
</dbReference>
<feature type="domain" description="Glycosyltransferase 2-like" evidence="1">
    <location>
        <begin position="65"/>
        <end position="221"/>
    </location>
</feature>
<evidence type="ECO:0000259" key="1">
    <source>
        <dbReference type="Pfam" id="PF00535"/>
    </source>
</evidence>
<dbReference type="InterPro" id="IPR001173">
    <property type="entry name" value="Glyco_trans_2-like"/>
</dbReference>
<sequence>MDSLVFPGLYYTIAKYVIRFQIKYHPFRKLQGSSWYDKWIQSNEQYDIEAARQECTRFDYQPLLSIILPVYNVQEEYLRECIESVRRQYYTNWELCIADDHSTMPHIRKVLEEYKQLDDRIHVTYRSQNGHISECSNTALSMASGEYIVLLDNDDALADFALYEVVKTLNQHRDTDLLFSDEDKWLDGKRVQPFFKKEWGLPLLFAMNYICHLAVYRTALVQSIGGFRSGYEGVQDWDLAIRAVQKGARMRHVSKVLYHWRISPTSTAGGERQKSYIKDKQRMLLQDHKN</sequence>
<protein>
    <recommendedName>
        <fullName evidence="1">Glycosyltransferase 2-like domain-containing protein</fullName>
    </recommendedName>
</protein>
<dbReference type="PANTHER" id="PTHR43685">
    <property type="entry name" value="GLYCOSYLTRANSFERASE"/>
    <property type="match status" value="1"/>
</dbReference>
<dbReference type="EMBL" id="CP013023">
    <property type="protein sequence ID" value="ANF98441.1"/>
    <property type="molecule type" value="Genomic_DNA"/>
</dbReference>
<reference evidence="3" key="1">
    <citation type="submission" date="2015-10" db="EMBL/GenBank/DDBJ databases">
        <title>Genome of Paenibacillus bovis sp. nov.</title>
        <authorList>
            <person name="Wu Z."/>
            <person name="Gao C."/>
            <person name="Liu Z."/>
            <person name="Zheng H."/>
        </authorList>
    </citation>
    <scope>NUCLEOTIDE SEQUENCE [LARGE SCALE GENOMIC DNA]</scope>
    <source>
        <strain evidence="3">BD3526</strain>
    </source>
</reference>
<name>A0A172ZLB4_9BACL</name>